<reference evidence="1 2" key="1">
    <citation type="journal article" date="2022" name="DNA Res.">
        <title>Chromosomal-level genome assembly of the orchid tree Bauhinia variegata (Leguminosae; Cercidoideae) supports the allotetraploid origin hypothesis of Bauhinia.</title>
        <authorList>
            <person name="Zhong Y."/>
            <person name="Chen Y."/>
            <person name="Zheng D."/>
            <person name="Pang J."/>
            <person name="Liu Y."/>
            <person name="Luo S."/>
            <person name="Meng S."/>
            <person name="Qian L."/>
            <person name="Wei D."/>
            <person name="Dai S."/>
            <person name="Zhou R."/>
        </authorList>
    </citation>
    <scope>NUCLEOTIDE SEQUENCE [LARGE SCALE GENOMIC DNA]</scope>
    <source>
        <strain evidence="1">BV-YZ2020</strain>
    </source>
</reference>
<evidence type="ECO:0000313" key="1">
    <source>
        <dbReference type="EMBL" id="KAI4322456.1"/>
    </source>
</evidence>
<comment type="caution">
    <text evidence="1">The sequence shown here is derived from an EMBL/GenBank/DDBJ whole genome shotgun (WGS) entry which is preliminary data.</text>
</comment>
<dbReference type="EMBL" id="CM039434">
    <property type="protein sequence ID" value="KAI4322456.1"/>
    <property type="molecule type" value="Genomic_DNA"/>
</dbReference>
<accession>A0ACB9MH48</accession>
<sequence>MGEIVKVNKENREEGSQLQRMDGVTREAQMSIAASSMFPGFRFCPTDEELISYYLAKKLDGHEESVQVISEVEICRFEPWDLPAKSFIQSENEWFFFSPRGRKYPNGSQSKRATEHGYWKATGKERNVKSGNNVIGTKRTLVFHLGRAPKGERTEWIMHEYCVNDKAQDTLVVCRLKRNTEFRLNDASNRASSIQGQAGTSHESNCAISDTGTDQLGVSEHKAAECSSKRSNSSYDSPSVEQIDSATESNRRSSPTNDPNITESTSHQKDVDVDVDEEDFYADILKDDIIKLDESSMTQGAYTGLQDPAYTGLQDPAQIPHSQGTAQRRIRLKLRRSTHSSARVVKLEKPSHTATRIRFPSSKHSSSSSFFTLFVLLVFFSVVLFLSLLGGLKQVKSCGIFDFECKL</sequence>
<gene>
    <name evidence="1" type="ORF">L6164_022149</name>
</gene>
<proteinExistence type="predicted"/>
<keyword evidence="2" id="KW-1185">Reference proteome</keyword>
<organism evidence="1 2">
    <name type="scientific">Bauhinia variegata</name>
    <name type="common">Purple orchid tree</name>
    <name type="synonym">Phanera variegata</name>
    <dbReference type="NCBI Taxonomy" id="167791"/>
    <lineage>
        <taxon>Eukaryota</taxon>
        <taxon>Viridiplantae</taxon>
        <taxon>Streptophyta</taxon>
        <taxon>Embryophyta</taxon>
        <taxon>Tracheophyta</taxon>
        <taxon>Spermatophyta</taxon>
        <taxon>Magnoliopsida</taxon>
        <taxon>eudicotyledons</taxon>
        <taxon>Gunneridae</taxon>
        <taxon>Pentapetalae</taxon>
        <taxon>rosids</taxon>
        <taxon>fabids</taxon>
        <taxon>Fabales</taxon>
        <taxon>Fabaceae</taxon>
        <taxon>Cercidoideae</taxon>
        <taxon>Cercideae</taxon>
        <taxon>Bauhiniinae</taxon>
        <taxon>Bauhinia</taxon>
    </lineage>
</organism>
<protein>
    <submittedName>
        <fullName evidence="1">Uncharacterized protein</fullName>
    </submittedName>
</protein>
<evidence type="ECO:0000313" key="2">
    <source>
        <dbReference type="Proteomes" id="UP000828941"/>
    </source>
</evidence>
<dbReference type="Proteomes" id="UP000828941">
    <property type="component" value="Chromosome 9"/>
</dbReference>
<name>A0ACB9MH48_BAUVA</name>